<comment type="caution">
    <text evidence="1">The sequence shown here is derived from an EMBL/GenBank/DDBJ whole genome shotgun (WGS) entry which is preliminary data.</text>
</comment>
<dbReference type="Proteomes" id="UP000656881">
    <property type="component" value="Unassembled WGS sequence"/>
</dbReference>
<proteinExistence type="predicted"/>
<protein>
    <submittedName>
        <fullName evidence="1">Uncharacterized protein</fullName>
    </submittedName>
</protein>
<keyword evidence="2" id="KW-1185">Reference proteome</keyword>
<evidence type="ECO:0000313" key="2">
    <source>
        <dbReference type="Proteomes" id="UP000656881"/>
    </source>
</evidence>
<reference evidence="2" key="1">
    <citation type="journal article" date="2019" name="Int. J. Syst. Evol. Microbiol.">
        <title>The Global Catalogue of Microorganisms (GCM) 10K type strain sequencing project: providing services to taxonomists for standard genome sequencing and annotation.</title>
        <authorList>
            <consortium name="The Broad Institute Genomics Platform"/>
            <consortium name="The Broad Institute Genome Sequencing Center for Infectious Disease"/>
            <person name="Wu L."/>
            <person name="Ma J."/>
        </authorList>
    </citation>
    <scope>NUCLEOTIDE SEQUENCE [LARGE SCALE GENOMIC DNA]</scope>
    <source>
        <strain evidence="2">CGMCC 4.7349</strain>
    </source>
</reference>
<dbReference type="EMBL" id="BMNG01000001">
    <property type="protein sequence ID" value="GGO35356.1"/>
    <property type="molecule type" value="Genomic_DNA"/>
</dbReference>
<accession>A0ABQ2LIE1</accession>
<sequence>MTGTVEEELGRLWVRPMVPPVGPLAVFHVEVGRWEEVECFARRVRGLVAAGVEISRHGDFELDQLPEDVLPAWARGGDFSEVHRDARLRYSLHRGEEEWTAQDILFSFEPKQRRWKWWDVTLLGGNLLQVWVDSLGEPVFACDELRWILYLSGAHAVVGPSLLSPDLWGHERSAGIDVGSASSG</sequence>
<organism evidence="1 2">
    <name type="scientific">Streptomyces lasiicapitis</name>
    <dbReference type="NCBI Taxonomy" id="1923961"/>
    <lineage>
        <taxon>Bacteria</taxon>
        <taxon>Bacillati</taxon>
        <taxon>Actinomycetota</taxon>
        <taxon>Actinomycetes</taxon>
        <taxon>Kitasatosporales</taxon>
        <taxon>Streptomycetaceae</taxon>
        <taxon>Streptomyces</taxon>
    </lineage>
</organism>
<name>A0ABQ2LIE1_9ACTN</name>
<evidence type="ECO:0000313" key="1">
    <source>
        <dbReference type="EMBL" id="GGO35356.1"/>
    </source>
</evidence>
<gene>
    <name evidence="1" type="ORF">GCM10012286_05910</name>
</gene>